<dbReference type="InterPro" id="IPR014001">
    <property type="entry name" value="Helicase_ATP-bd"/>
</dbReference>
<dbReference type="InterPro" id="IPR014014">
    <property type="entry name" value="RNA_helicase_DEAD_Q_motif"/>
</dbReference>
<comment type="catalytic activity">
    <reaction evidence="16">
        <text>ATP + H2O = ADP + phosphate + H(+)</text>
        <dbReference type="Rhea" id="RHEA:13065"/>
        <dbReference type="ChEBI" id="CHEBI:15377"/>
        <dbReference type="ChEBI" id="CHEBI:15378"/>
        <dbReference type="ChEBI" id="CHEBI:30616"/>
        <dbReference type="ChEBI" id="CHEBI:43474"/>
        <dbReference type="ChEBI" id="CHEBI:456216"/>
        <dbReference type="EC" id="3.6.4.13"/>
    </reaction>
</comment>
<dbReference type="GO" id="GO:0008380">
    <property type="term" value="P:RNA splicing"/>
    <property type="evidence" value="ECO:0007669"/>
    <property type="project" value="UniProtKB-KW"/>
</dbReference>
<dbReference type="EC" id="3.6.4.13" evidence="2"/>
<keyword evidence="4" id="KW-0547">Nucleotide-binding</keyword>
<dbReference type="InterPro" id="IPR011545">
    <property type="entry name" value="DEAD/DEAH_box_helicase_dom"/>
</dbReference>
<dbReference type="Pfam" id="PF00270">
    <property type="entry name" value="DEAD"/>
    <property type="match status" value="1"/>
</dbReference>
<keyword evidence="7" id="KW-0509">mRNA transport</keyword>
<dbReference type="AlphaFoldDB" id="A0A0F7RXR7"/>
<evidence type="ECO:0000259" key="19">
    <source>
        <dbReference type="PROSITE" id="PS51194"/>
    </source>
</evidence>
<keyword evidence="22" id="KW-1185">Reference proteome</keyword>
<evidence type="ECO:0000256" key="2">
    <source>
        <dbReference type="ARBA" id="ARBA00012552"/>
    </source>
</evidence>
<dbReference type="Pfam" id="PF00271">
    <property type="entry name" value="Helicase_C"/>
    <property type="match status" value="1"/>
</dbReference>
<dbReference type="SMART" id="SM00490">
    <property type="entry name" value="HELICc"/>
    <property type="match status" value="1"/>
</dbReference>
<dbReference type="PROSITE" id="PS51195">
    <property type="entry name" value="Q_MOTIF"/>
    <property type="match status" value="1"/>
</dbReference>
<evidence type="ECO:0000256" key="12">
    <source>
        <dbReference type="ARBA" id="ARBA00037698"/>
    </source>
</evidence>
<keyword evidence="8" id="KW-0067">ATP-binding</keyword>
<proteinExistence type="inferred from homology"/>
<dbReference type="InterPro" id="IPR001650">
    <property type="entry name" value="Helicase_C-like"/>
</dbReference>
<sequence>MAPGSADRAAPPPCFTASPRRIEPSPLCGGSGQLALGLVTLLAFDNTRIDGLSIISPVALRFDTTTGDSRDDAWHAAVRAIGLHHCIDDHAPFRENDCDQRELWLTTSSQFGSSAAMHPQRRFCYGLEVFGARLIGSYVGIHSTGFRDFLLKPELLRAISDLGFEHPSEVQQECIPQSILGMDVVCQAKSGMGKTAVFVLATLQQIEPVDGEVSVLVLCHTRELAYQIRNEYARFTKYMPDVRTGVIYGGTPVAENQAMLKDKAKCPHILVGTPGRMNALVRDKSLKVSGVKHFVIDECDKILEQVDMRRDVQDIFRATPHHKQVMMFSATLAKEVRPTCKKFMQNPLEIYVDDETKLTLHGLQQHYVRLEESAKNRKLNDLLDSLEFNQVIIFVKSISRANELDKLLRECNFPSICIHGGLAQEERIKRYQQFKNFEKRILVATDIFGRGIDVERVNVSISYDTPTDADSYLHRVGRAGRFGTKGLAIMFVSSDEDAEVLKQIQSRFEVAVPELPETIEASSYMNA</sequence>
<feature type="domain" description="Helicase ATP-binding" evidence="18">
    <location>
        <begin position="175"/>
        <end position="350"/>
    </location>
</feature>
<dbReference type="EMBL" id="CCFA01001051">
    <property type="protein sequence ID" value="CDR99442.1"/>
    <property type="molecule type" value="Genomic_DNA"/>
</dbReference>
<evidence type="ECO:0000256" key="1">
    <source>
        <dbReference type="ARBA" id="ARBA00004123"/>
    </source>
</evidence>
<keyword evidence="9" id="KW-0694">RNA-binding</keyword>
<feature type="domain" description="Helicase C-terminal" evidence="19">
    <location>
        <begin position="378"/>
        <end position="523"/>
    </location>
</feature>
<name>A0A0F7RXR7_9BASI</name>
<accession>A0A0F7RXR7</accession>
<dbReference type="SMART" id="SM00487">
    <property type="entry name" value="DEXDc"/>
    <property type="match status" value="1"/>
</dbReference>
<keyword evidence="7" id="KW-0813">Transport</keyword>
<dbReference type="GO" id="GO:0051028">
    <property type="term" value="P:mRNA transport"/>
    <property type="evidence" value="ECO:0007669"/>
    <property type="project" value="UniProtKB-KW"/>
</dbReference>
<evidence type="ECO:0000256" key="9">
    <source>
        <dbReference type="ARBA" id="ARBA00022884"/>
    </source>
</evidence>
<keyword evidence="11" id="KW-0539">Nucleus</keyword>
<evidence type="ECO:0000256" key="8">
    <source>
        <dbReference type="ARBA" id="ARBA00022840"/>
    </source>
</evidence>
<evidence type="ECO:0000256" key="5">
    <source>
        <dbReference type="ARBA" id="ARBA00022801"/>
    </source>
</evidence>
<comment type="function">
    <text evidence="12">ATP-binding RNA helicase involved in transcription elongation and required for the export of mRNA out of the nucleus. SUB2 also plays a role in pre-mRNA splicing and spliceosome assembly. May be involved in rDNA and telomeric silencing, and maintenance of genome integrity.</text>
</comment>
<evidence type="ECO:0000256" key="17">
    <source>
        <dbReference type="PROSITE-ProRule" id="PRU00552"/>
    </source>
</evidence>
<dbReference type="PROSITE" id="PS51192">
    <property type="entry name" value="HELICASE_ATP_BIND_1"/>
    <property type="match status" value="1"/>
</dbReference>
<dbReference type="GO" id="GO:0016787">
    <property type="term" value="F:hydrolase activity"/>
    <property type="evidence" value="ECO:0007669"/>
    <property type="project" value="UniProtKB-KW"/>
</dbReference>
<dbReference type="InterPro" id="IPR027417">
    <property type="entry name" value="P-loop_NTPase"/>
</dbReference>
<evidence type="ECO:0000256" key="15">
    <source>
        <dbReference type="ARBA" id="ARBA00040402"/>
    </source>
</evidence>
<evidence type="ECO:0000256" key="13">
    <source>
        <dbReference type="ARBA" id="ARBA00038213"/>
    </source>
</evidence>
<dbReference type="FunFam" id="3.40.50.300:FF:000168">
    <property type="entry name" value="DEAD-box ATP-dependent RNA helicase 56-like"/>
    <property type="match status" value="1"/>
</dbReference>
<keyword evidence="3" id="KW-0507">mRNA processing</keyword>
<dbReference type="CDD" id="cd17950">
    <property type="entry name" value="DEADc_DDX39"/>
    <property type="match status" value="1"/>
</dbReference>
<evidence type="ECO:0000313" key="21">
    <source>
        <dbReference type="EMBL" id="CDR99442.1"/>
    </source>
</evidence>
<dbReference type="Proteomes" id="UP000242770">
    <property type="component" value="Unassembled WGS sequence"/>
</dbReference>
<keyword evidence="10" id="KW-0508">mRNA splicing</keyword>
<dbReference type="FunFam" id="3.40.50.300:FF:000111">
    <property type="entry name" value="DEAD-box ATP-dependent RNA helicase"/>
    <property type="match status" value="1"/>
</dbReference>
<dbReference type="GO" id="GO:0003723">
    <property type="term" value="F:RNA binding"/>
    <property type="evidence" value="ECO:0007669"/>
    <property type="project" value="UniProtKB-KW"/>
</dbReference>
<evidence type="ECO:0000256" key="4">
    <source>
        <dbReference type="ARBA" id="ARBA00022741"/>
    </source>
</evidence>
<reference evidence="22" key="1">
    <citation type="submission" date="2014-06" db="EMBL/GenBank/DDBJ databases">
        <authorList>
            <person name="Berkman P.J."/>
        </authorList>
    </citation>
    <scope>NUCLEOTIDE SEQUENCE [LARGE SCALE GENOMIC DNA]</scope>
</reference>
<keyword evidence="5" id="KW-0378">Hydrolase</keyword>
<keyword evidence="6" id="KW-0347">Helicase</keyword>
<evidence type="ECO:0000256" key="7">
    <source>
        <dbReference type="ARBA" id="ARBA00022816"/>
    </source>
</evidence>
<evidence type="ECO:0000256" key="6">
    <source>
        <dbReference type="ARBA" id="ARBA00022806"/>
    </source>
</evidence>
<keyword evidence="3" id="KW-0747">Spliceosome</keyword>
<dbReference type="PROSITE" id="PS51194">
    <property type="entry name" value="HELICASE_CTER"/>
    <property type="match status" value="1"/>
</dbReference>
<dbReference type="CDD" id="cd18787">
    <property type="entry name" value="SF2_C_DEAD"/>
    <property type="match status" value="1"/>
</dbReference>
<dbReference type="Gene3D" id="3.40.50.300">
    <property type="entry name" value="P-loop containing nucleotide triphosphate hydrolases"/>
    <property type="match status" value="2"/>
</dbReference>
<evidence type="ECO:0000313" key="22">
    <source>
        <dbReference type="Proteomes" id="UP000242770"/>
    </source>
</evidence>
<feature type="domain" description="DEAD-box RNA helicase Q" evidence="20">
    <location>
        <begin position="144"/>
        <end position="172"/>
    </location>
</feature>
<evidence type="ECO:0000256" key="16">
    <source>
        <dbReference type="ARBA" id="ARBA00047984"/>
    </source>
</evidence>
<evidence type="ECO:0000256" key="11">
    <source>
        <dbReference type="ARBA" id="ARBA00023242"/>
    </source>
</evidence>
<dbReference type="SUPFAM" id="SSF52540">
    <property type="entry name" value="P-loop containing nucleoside triphosphate hydrolases"/>
    <property type="match status" value="1"/>
</dbReference>
<dbReference type="STRING" id="49012.A0A0F7RXR7"/>
<evidence type="ECO:0000259" key="18">
    <source>
        <dbReference type="PROSITE" id="PS51192"/>
    </source>
</evidence>
<dbReference type="GO" id="GO:0003724">
    <property type="term" value="F:RNA helicase activity"/>
    <property type="evidence" value="ECO:0007669"/>
    <property type="project" value="UniProtKB-EC"/>
</dbReference>
<feature type="short sequence motif" description="Q motif" evidence="17">
    <location>
        <begin position="144"/>
        <end position="172"/>
    </location>
</feature>
<comment type="subcellular location">
    <subcellularLocation>
        <location evidence="1">Nucleus</location>
    </subcellularLocation>
</comment>
<dbReference type="GO" id="GO:0005681">
    <property type="term" value="C:spliceosomal complex"/>
    <property type="evidence" value="ECO:0007669"/>
    <property type="project" value="UniProtKB-KW"/>
</dbReference>
<dbReference type="PANTHER" id="PTHR47958">
    <property type="entry name" value="ATP-DEPENDENT RNA HELICASE DBP3"/>
    <property type="match status" value="1"/>
</dbReference>
<evidence type="ECO:0000259" key="20">
    <source>
        <dbReference type="PROSITE" id="PS51195"/>
    </source>
</evidence>
<evidence type="ECO:0000256" key="3">
    <source>
        <dbReference type="ARBA" id="ARBA00022728"/>
    </source>
</evidence>
<evidence type="ECO:0000256" key="10">
    <source>
        <dbReference type="ARBA" id="ARBA00023187"/>
    </source>
</evidence>
<comment type="similarity">
    <text evidence="13">Belongs to the DEAD box helicase family. DECD subfamily.</text>
</comment>
<evidence type="ECO:0000256" key="14">
    <source>
        <dbReference type="ARBA" id="ARBA00040177"/>
    </source>
</evidence>
<gene>
    <name evidence="21" type="primary">SSCI20700.1</name>
</gene>
<organism evidence="21 22">
    <name type="scientific">Sporisorium scitamineum</name>
    <dbReference type="NCBI Taxonomy" id="49012"/>
    <lineage>
        <taxon>Eukaryota</taxon>
        <taxon>Fungi</taxon>
        <taxon>Dikarya</taxon>
        <taxon>Basidiomycota</taxon>
        <taxon>Ustilaginomycotina</taxon>
        <taxon>Ustilaginomycetes</taxon>
        <taxon>Ustilaginales</taxon>
        <taxon>Ustilaginaceae</taxon>
        <taxon>Sporisorium</taxon>
    </lineage>
</organism>
<protein>
    <recommendedName>
        <fullName evidence="14">ATP-dependent RNA helicase SUB2</fullName>
        <ecNumber evidence="2">3.6.4.13</ecNumber>
    </recommendedName>
    <alternativeName>
        <fullName evidence="15">ATP-dependent RNA helicase sub2</fullName>
    </alternativeName>
</protein>
<dbReference type="GO" id="GO:0005524">
    <property type="term" value="F:ATP binding"/>
    <property type="evidence" value="ECO:0007669"/>
    <property type="project" value="UniProtKB-KW"/>
</dbReference>